<gene>
    <name evidence="5" type="ORF">DJ64_06620</name>
</gene>
<proteinExistence type="predicted"/>
<organism evidence="5 6">
    <name type="scientific">Streptomyces griseorubens</name>
    <dbReference type="NCBI Taxonomy" id="66897"/>
    <lineage>
        <taxon>Bacteria</taxon>
        <taxon>Bacillati</taxon>
        <taxon>Actinomycetota</taxon>
        <taxon>Actinomycetes</taxon>
        <taxon>Kitasatosporales</taxon>
        <taxon>Streptomycetaceae</taxon>
        <taxon>Streptomyces</taxon>
        <taxon>Streptomyces althioticus group</taxon>
    </lineage>
</organism>
<dbReference type="InterPro" id="IPR011010">
    <property type="entry name" value="DNA_brk_join_enz"/>
</dbReference>
<dbReference type="EMBL" id="JJMG01000141">
    <property type="protein sequence ID" value="KEG40972.1"/>
    <property type="molecule type" value="Genomic_DNA"/>
</dbReference>
<evidence type="ECO:0000259" key="4">
    <source>
        <dbReference type="PROSITE" id="PS51898"/>
    </source>
</evidence>
<evidence type="ECO:0000256" key="3">
    <source>
        <dbReference type="SAM" id="MobiDB-lite"/>
    </source>
</evidence>
<dbReference type="Gene3D" id="1.10.443.10">
    <property type="entry name" value="Intergrase catalytic core"/>
    <property type="match status" value="1"/>
</dbReference>
<keyword evidence="6" id="KW-1185">Reference proteome</keyword>
<evidence type="ECO:0000313" key="5">
    <source>
        <dbReference type="EMBL" id="KEG40972.1"/>
    </source>
</evidence>
<evidence type="ECO:0000256" key="1">
    <source>
        <dbReference type="ARBA" id="ARBA00023125"/>
    </source>
</evidence>
<feature type="region of interest" description="Disordered" evidence="3">
    <location>
        <begin position="395"/>
        <end position="427"/>
    </location>
</feature>
<dbReference type="PROSITE" id="PS51898">
    <property type="entry name" value="TYR_RECOMBINASE"/>
    <property type="match status" value="1"/>
</dbReference>
<dbReference type="InterPro" id="IPR002104">
    <property type="entry name" value="Integrase_catalytic"/>
</dbReference>
<comment type="caution">
    <text evidence="5">The sequence shown here is derived from an EMBL/GenBank/DDBJ whole genome shotgun (WGS) entry which is preliminary data.</text>
</comment>
<evidence type="ECO:0000256" key="2">
    <source>
        <dbReference type="ARBA" id="ARBA00023172"/>
    </source>
</evidence>
<name>A0ABR4T0H4_9ACTN</name>
<keyword evidence="1" id="KW-0238">DNA-binding</keyword>
<dbReference type="RefSeq" id="WP_037640842.1">
    <property type="nucleotide sequence ID" value="NZ_KL503830.1"/>
</dbReference>
<protein>
    <submittedName>
        <fullName evidence="5">Integrase</fullName>
    </submittedName>
</protein>
<dbReference type="PANTHER" id="PTHR30349">
    <property type="entry name" value="PHAGE INTEGRASE-RELATED"/>
    <property type="match status" value="1"/>
</dbReference>
<dbReference type="PANTHER" id="PTHR30349:SF81">
    <property type="entry name" value="TYROSINE RECOMBINASE XERC"/>
    <property type="match status" value="1"/>
</dbReference>
<dbReference type="Pfam" id="PF00589">
    <property type="entry name" value="Phage_integrase"/>
    <property type="match status" value="1"/>
</dbReference>
<dbReference type="Proteomes" id="UP000027632">
    <property type="component" value="Unassembled WGS sequence"/>
</dbReference>
<dbReference type="InterPro" id="IPR010998">
    <property type="entry name" value="Integrase_recombinase_N"/>
</dbReference>
<dbReference type="InterPro" id="IPR013762">
    <property type="entry name" value="Integrase-like_cat_sf"/>
</dbReference>
<feature type="domain" description="Tyr recombinase" evidence="4">
    <location>
        <begin position="212"/>
        <end position="393"/>
    </location>
</feature>
<dbReference type="Gene3D" id="1.10.150.130">
    <property type="match status" value="1"/>
</dbReference>
<feature type="region of interest" description="Disordered" evidence="3">
    <location>
        <begin position="109"/>
        <end position="144"/>
    </location>
</feature>
<evidence type="ECO:0000313" key="6">
    <source>
        <dbReference type="Proteomes" id="UP000027632"/>
    </source>
</evidence>
<reference evidence="5 6" key="1">
    <citation type="submission" date="2014-04" db="EMBL/GenBank/DDBJ databases">
        <title>Draft genome sequence of the novel Streptomyces griseorubens JSD-1 playing a role in carbon and nitrogen cycle.</title>
        <authorList>
            <consortium name="Shanghai Jiao Tong University"/>
            <person name="Feng H."/>
            <person name="Sun Y."/>
            <person name="Zhi Y."/>
            <person name="Mao L."/>
            <person name="Luo Y."/>
            <person name="Wei X."/>
            <person name="Zhou P."/>
        </authorList>
    </citation>
    <scope>NUCLEOTIDE SEQUENCE [LARGE SCALE GENOMIC DNA]</scope>
    <source>
        <strain evidence="5 6">JSD-1</strain>
    </source>
</reference>
<dbReference type="InterPro" id="IPR050090">
    <property type="entry name" value="Tyrosine_recombinase_XerCD"/>
</dbReference>
<dbReference type="CDD" id="cd00397">
    <property type="entry name" value="DNA_BRE_C"/>
    <property type="match status" value="1"/>
</dbReference>
<sequence length="427" mass="48906">MLDPLHPVRDLTGFVVPDIGRLVETGDPSEPYRLLDPSGDLVAPVALYFADLLAASRKNSTIRSYGMDLLRWFRFLWALGIAWDRATQAEARDFSRWMAVADKPVRVHWRRKRQGVTEPSPRPKGRPQPGTPNPVTGKPTPDDKYALTTRAHFETVVRGFYDFHRDFGTGPILNPFPLARSRRAGRANAHHNPMDPFSNERQGRYRPTVPKRIPRRIPDEKFNELFAALKYNRDRALLAHWVSTGARADELLTSKEKDALPGQQLIGVIRKGTDDYQQLPASPDAFVWLRLAQEDAWRKGAPRGRNQTLWWTLRRPWRPLSYHAARAMFNRANELLGSNWTLHDLRHTAAYRMARDPQVRLTNVQWVLGHAHLSTTEIYLPPDRDEMIQDLVAHHARQARKREEPAPPPPAPGYNSDSLNVLFGVRP</sequence>
<keyword evidence="2" id="KW-0233">DNA recombination</keyword>
<dbReference type="SUPFAM" id="SSF56349">
    <property type="entry name" value="DNA breaking-rejoining enzymes"/>
    <property type="match status" value="1"/>
</dbReference>
<accession>A0ABR4T0H4</accession>